<proteinExistence type="predicted"/>
<name>B0DEK4_LACBS</name>
<dbReference type="Proteomes" id="UP000001194">
    <property type="component" value="Unassembled WGS sequence"/>
</dbReference>
<evidence type="ECO:0000313" key="2">
    <source>
        <dbReference type="EMBL" id="EDR07049.1"/>
    </source>
</evidence>
<protein>
    <submittedName>
        <fullName evidence="2">Predicted protein</fullName>
    </submittedName>
</protein>
<gene>
    <name evidence="2" type="ORF">LACBIDRAFT_299360</name>
</gene>
<evidence type="ECO:0000313" key="3">
    <source>
        <dbReference type="Proteomes" id="UP000001194"/>
    </source>
</evidence>
<sequence length="98" mass="10788">MCGGPRSRVAGLKTTMYAAVLALDEEWSSTYTVPNLGKLEVQVAALAPDYIELYEPPHTPLLLKYIAQRLSGRRVGVPRLTSLPPPRIVTPSHSRHLP</sequence>
<dbReference type="RefSeq" id="XP_001882422.1">
    <property type="nucleotide sequence ID" value="XM_001882387.1"/>
</dbReference>
<dbReference type="EMBL" id="DS547106">
    <property type="protein sequence ID" value="EDR07049.1"/>
    <property type="molecule type" value="Genomic_DNA"/>
</dbReference>
<reference evidence="2 3" key="1">
    <citation type="journal article" date="2008" name="Nature">
        <title>The genome of Laccaria bicolor provides insights into mycorrhizal symbiosis.</title>
        <authorList>
            <person name="Martin F."/>
            <person name="Aerts A."/>
            <person name="Ahren D."/>
            <person name="Brun A."/>
            <person name="Danchin E.G.J."/>
            <person name="Duchaussoy F."/>
            <person name="Gibon J."/>
            <person name="Kohler A."/>
            <person name="Lindquist E."/>
            <person name="Pereda V."/>
            <person name="Salamov A."/>
            <person name="Shapiro H.J."/>
            <person name="Wuyts J."/>
            <person name="Blaudez D."/>
            <person name="Buee M."/>
            <person name="Brokstein P."/>
            <person name="Canbaeck B."/>
            <person name="Cohen D."/>
            <person name="Courty P.E."/>
            <person name="Coutinho P.M."/>
            <person name="Delaruelle C."/>
            <person name="Detter J.C."/>
            <person name="Deveau A."/>
            <person name="DiFazio S."/>
            <person name="Duplessis S."/>
            <person name="Fraissinet-Tachet L."/>
            <person name="Lucic E."/>
            <person name="Frey-Klett P."/>
            <person name="Fourrey C."/>
            <person name="Feussner I."/>
            <person name="Gay G."/>
            <person name="Grimwood J."/>
            <person name="Hoegger P.J."/>
            <person name="Jain P."/>
            <person name="Kilaru S."/>
            <person name="Labbe J."/>
            <person name="Lin Y.C."/>
            <person name="Legue V."/>
            <person name="Le Tacon F."/>
            <person name="Marmeisse R."/>
            <person name="Melayah D."/>
            <person name="Montanini B."/>
            <person name="Muratet M."/>
            <person name="Nehls U."/>
            <person name="Niculita-Hirzel H."/>
            <person name="Oudot-Le Secq M.P."/>
            <person name="Peter M."/>
            <person name="Quesneville H."/>
            <person name="Rajashekar B."/>
            <person name="Reich M."/>
            <person name="Rouhier N."/>
            <person name="Schmutz J."/>
            <person name="Yin T."/>
            <person name="Chalot M."/>
            <person name="Henrissat B."/>
            <person name="Kuees U."/>
            <person name="Lucas S."/>
            <person name="Van de Peer Y."/>
            <person name="Podila G.K."/>
            <person name="Polle A."/>
            <person name="Pukkila P.J."/>
            <person name="Richardson P.M."/>
            <person name="Rouze P."/>
            <person name="Sanders I.R."/>
            <person name="Stajich J.E."/>
            <person name="Tunlid A."/>
            <person name="Tuskan G."/>
            <person name="Grigoriev I.V."/>
        </authorList>
    </citation>
    <scope>NUCLEOTIDE SEQUENCE [LARGE SCALE GENOMIC DNA]</scope>
    <source>
        <strain evidence="3">S238N-H82 / ATCC MYA-4686</strain>
    </source>
</reference>
<accession>B0DEK4</accession>
<dbReference type="AlphaFoldDB" id="B0DEK4"/>
<dbReference type="KEGG" id="lbc:LACBIDRAFT_299360"/>
<feature type="region of interest" description="Disordered" evidence="1">
    <location>
        <begin position="78"/>
        <end position="98"/>
    </location>
</feature>
<keyword evidence="3" id="KW-1185">Reference proteome</keyword>
<dbReference type="GeneID" id="6077951"/>
<evidence type="ECO:0000256" key="1">
    <source>
        <dbReference type="SAM" id="MobiDB-lite"/>
    </source>
</evidence>
<organism evidence="3">
    <name type="scientific">Laccaria bicolor (strain S238N-H82 / ATCC MYA-4686)</name>
    <name type="common">Bicoloured deceiver</name>
    <name type="synonym">Laccaria laccata var. bicolor</name>
    <dbReference type="NCBI Taxonomy" id="486041"/>
    <lineage>
        <taxon>Eukaryota</taxon>
        <taxon>Fungi</taxon>
        <taxon>Dikarya</taxon>
        <taxon>Basidiomycota</taxon>
        <taxon>Agaricomycotina</taxon>
        <taxon>Agaricomycetes</taxon>
        <taxon>Agaricomycetidae</taxon>
        <taxon>Agaricales</taxon>
        <taxon>Agaricineae</taxon>
        <taxon>Hydnangiaceae</taxon>
        <taxon>Laccaria</taxon>
    </lineage>
</organism>
<dbReference type="HOGENOM" id="CLU_2333950_0_0_1"/>
<dbReference type="InParanoid" id="B0DEK4"/>